<dbReference type="PANTHER" id="PTHR13696">
    <property type="entry name" value="P-LOOP CONTAINING NUCLEOSIDE TRIPHOSPHATE HYDROLASE"/>
    <property type="match status" value="1"/>
</dbReference>
<dbReference type="CDD" id="cd02042">
    <property type="entry name" value="ParAB_family"/>
    <property type="match status" value="1"/>
</dbReference>
<evidence type="ECO:0000259" key="1">
    <source>
        <dbReference type="Pfam" id="PF01656"/>
    </source>
</evidence>
<dbReference type="AlphaFoldDB" id="A0A212JMM4"/>
<proteinExistence type="predicted"/>
<accession>A0A212JMM4</accession>
<dbReference type="SUPFAM" id="SSF52540">
    <property type="entry name" value="P-loop containing nucleoside triphosphate hydrolases"/>
    <property type="match status" value="1"/>
</dbReference>
<organism evidence="2">
    <name type="scientific">uncultured Dysgonomonas sp</name>
    <dbReference type="NCBI Taxonomy" id="206096"/>
    <lineage>
        <taxon>Bacteria</taxon>
        <taxon>Pseudomonadati</taxon>
        <taxon>Bacteroidota</taxon>
        <taxon>Bacteroidia</taxon>
        <taxon>Bacteroidales</taxon>
        <taxon>Dysgonomonadaceae</taxon>
        <taxon>Dysgonomonas</taxon>
        <taxon>environmental samples</taxon>
    </lineage>
</organism>
<dbReference type="Gene3D" id="3.40.50.300">
    <property type="entry name" value="P-loop containing nucleotide triphosphate hydrolases"/>
    <property type="match status" value="1"/>
</dbReference>
<name>A0A212JMM4_9BACT</name>
<dbReference type="InterPro" id="IPR027417">
    <property type="entry name" value="P-loop_NTPase"/>
</dbReference>
<reference evidence="2" key="1">
    <citation type="submission" date="2016-04" db="EMBL/GenBank/DDBJ databases">
        <authorList>
            <person name="Evans L.H."/>
            <person name="Alamgir A."/>
            <person name="Owens N."/>
            <person name="Weber N.D."/>
            <person name="Virtaneva K."/>
            <person name="Barbian K."/>
            <person name="Babar A."/>
            <person name="Rosenke K."/>
        </authorList>
    </citation>
    <scope>NUCLEOTIDE SEQUENCE</scope>
    <source>
        <strain evidence="2">86-1</strain>
    </source>
</reference>
<dbReference type="EMBL" id="FLUM01000002">
    <property type="protein sequence ID" value="SBW00565.1"/>
    <property type="molecule type" value="Genomic_DNA"/>
</dbReference>
<gene>
    <name evidence="2" type="ORF">KL86DYS1_20226</name>
</gene>
<evidence type="ECO:0000313" key="2">
    <source>
        <dbReference type="EMBL" id="SBW00565.1"/>
    </source>
</evidence>
<dbReference type="Pfam" id="PF01656">
    <property type="entry name" value="CbiA"/>
    <property type="match status" value="1"/>
</dbReference>
<dbReference type="InterPro" id="IPR002586">
    <property type="entry name" value="CobQ/CobB/MinD/ParA_Nub-bd_dom"/>
</dbReference>
<protein>
    <recommendedName>
        <fullName evidence="1">CobQ/CobB/MinD/ParA nucleotide binding domain-containing protein</fullName>
    </recommendedName>
</protein>
<dbReference type="InterPro" id="IPR050678">
    <property type="entry name" value="DNA_Partitioning_ATPase"/>
</dbReference>
<dbReference type="RefSeq" id="WP_291029970.1">
    <property type="nucleotide sequence ID" value="NZ_CALESN010000081.1"/>
</dbReference>
<feature type="domain" description="CobQ/CobB/MinD/ParA nucleotide binding" evidence="1">
    <location>
        <begin position="14"/>
        <end position="219"/>
    </location>
</feature>
<dbReference type="PANTHER" id="PTHR13696:SF52">
    <property type="entry name" value="PARA FAMILY PROTEIN CT_582"/>
    <property type="match status" value="1"/>
</dbReference>
<sequence length="256" mass="29292">MKKDESKNEVKYVAFSTQKGGAGKTTLTVLIASYLHYVKGYNVAVIDCDYPQHSISQMRERDFKMCENDEYYKGMLYEQFIRLDQKKAYPVIESSTEKALNDADTLCENAEYDFVFFDLPGTMNNRDLVLALASMDYIIAPIAADRVVMESTLNYMIAVRDNILNSGKSNIKAMHLLWNMVDGREKSELYEVYEGVINELGFSVLQTFIPDSKRFRKEQSVNHKALFRSTLFPADKSLVKGSNIDTLSNEMLELLK</sequence>